<dbReference type="NCBIfam" id="TIGR00231">
    <property type="entry name" value="small_GTP"/>
    <property type="match status" value="1"/>
</dbReference>
<dbReference type="InterPro" id="IPR004044">
    <property type="entry name" value="KH_dom_type_2"/>
</dbReference>
<comment type="function">
    <text evidence="8">An essential GTPase that binds both GDP and GTP, with rapid nucleotide exchange. Plays a role in 16S rRNA processing and 30S ribosomal subunit biogenesis and possibly also in cell cycle regulation and energy metabolism.</text>
</comment>
<dbReference type="InterPro" id="IPR005662">
    <property type="entry name" value="GTPase_Era-like"/>
</dbReference>
<feature type="region of interest" description="G1" evidence="9">
    <location>
        <begin position="10"/>
        <end position="17"/>
    </location>
</feature>
<organism evidence="13 14">
    <name type="scientific">Borreliella chilensis</name>
    <dbReference type="NCBI Taxonomy" id="1245910"/>
    <lineage>
        <taxon>Bacteria</taxon>
        <taxon>Pseudomonadati</taxon>
        <taxon>Spirochaetota</taxon>
        <taxon>Spirochaetia</taxon>
        <taxon>Spirochaetales</taxon>
        <taxon>Borreliaceae</taxon>
        <taxon>Borreliella</taxon>
    </lineage>
</organism>
<dbReference type="STRING" id="1245910.OY14_03305"/>
<dbReference type="InterPro" id="IPR005225">
    <property type="entry name" value="Small_GTP-bd"/>
</dbReference>
<dbReference type="GO" id="GO:0005886">
    <property type="term" value="C:plasma membrane"/>
    <property type="evidence" value="ECO:0007669"/>
    <property type="project" value="UniProtKB-SubCell"/>
</dbReference>
<dbReference type="GO" id="GO:0043024">
    <property type="term" value="F:ribosomal small subunit binding"/>
    <property type="evidence" value="ECO:0007669"/>
    <property type="project" value="TreeGrafter"/>
</dbReference>
<dbReference type="GO" id="GO:0000028">
    <property type="term" value="P:ribosomal small subunit assembly"/>
    <property type="evidence" value="ECO:0007669"/>
    <property type="project" value="TreeGrafter"/>
</dbReference>
<evidence type="ECO:0000256" key="3">
    <source>
        <dbReference type="ARBA" id="ARBA00022475"/>
    </source>
</evidence>
<dbReference type="InterPro" id="IPR015946">
    <property type="entry name" value="KH_dom-like_a/b"/>
</dbReference>
<evidence type="ECO:0000313" key="14">
    <source>
        <dbReference type="Proteomes" id="UP000030940"/>
    </source>
</evidence>
<dbReference type="NCBIfam" id="TIGR00436">
    <property type="entry name" value="era"/>
    <property type="match status" value="1"/>
</dbReference>
<dbReference type="SUPFAM" id="SSF52540">
    <property type="entry name" value="P-loop containing nucleoside triphosphate hydrolases"/>
    <property type="match status" value="1"/>
</dbReference>
<evidence type="ECO:0000256" key="4">
    <source>
        <dbReference type="ARBA" id="ARBA00022519"/>
    </source>
</evidence>
<feature type="domain" description="Era-type G" evidence="12">
    <location>
        <begin position="2"/>
        <end position="169"/>
    </location>
</feature>
<dbReference type="SUPFAM" id="SSF54814">
    <property type="entry name" value="Prokaryotic type KH domain (KH-domain type II)"/>
    <property type="match status" value="1"/>
</dbReference>
<name>A0A0A7UVY5_9SPIR</name>
<dbReference type="Proteomes" id="UP000030940">
    <property type="component" value="Chromosome"/>
</dbReference>
<dbReference type="EMBL" id="CP009910">
    <property type="protein sequence ID" value="AJA90451.1"/>
    <property type="molecule type" value="Genomic_DNA"/>
</dbReference>
<dbReference type="Gene3D" id="3.30.300.20">
    <property type="match status" value="1"/>
</dbReference>
<dbReference type="InterPro" id="IPR027417">
    <property type="entry name" value="P-loop_NTPase"/>
</dbReference>
<protein>
    <recommendedName>
        <fullName evidence="2 8">GTPase Era</fullName>
    </recommendedName>
</protein>
<evidence type="ECO:0000256" key="8">
    <source>
        <dbReference type="HAMAP-Rule" id="MF_00367"/>
    </source>
</evidence>
<evidence type="ECO:0000256" key="9">
    <source>
        <dbReference type="PROSITE-ProRule" id="PRU01050"/>
    </source>
</evidence>
<accession>A0A0A7UVY5</accession>
<feature type="region of interest" description="G3" evidence="9">
    <location>
        <begin position="57"/>
        <end position="60"/>
    </location>
</feature>
<feature type="domain" description="KH type-2" evidence="11">
    <location>
        <begin position="200"/>
        <end position="276"/>
    </location>
</feature>
<dbReference type="CDD" id="cd04163">
    <property type="entry name" value="Era"/>
    <property type="match status" value="1"/>
</dbReference>
<dbReference type="InterPro" id="IPR006073">
    <property type="entry name" value="GTP-bd"/>
</dbReference>
<feature type="binding site" evidence="8">
    <location>
        <begin position="119"/>
        <end position="122"/>
    </location>
    <ligand>
        <name>GTP</name>
        <dbReference type="ChEBI" id="CHEBI:37565"/>
    </ligand>
</feature>
<keyword evidence="14" id="KW-1185">Reference proteome</keyword>
<evidence type="ECO:0000256" key="6">
    <source>
        <dbReference type="ARBA" id="ARBA00022884"/>
    </source>
</evidence>
<dbReference type="HOGENOM" id="CLU_038009_1_0_12"/>
<keyword evidence="5 8" id="KW-0547">Nucleotide-binding</keyword>
<dbReference type="Gene3D" id="3.40.50.300">
    <property type="entry name" value="P-loop containing nucleotide triphosphate hydrolases"/>
    <property type="match status" value="1"/>
</dbReference>
<feature type="binding site" evidence="8">
    <location>
        <begin position="10"/>
        <end position="17"/>
    </location>
    <ligand>
        <name>GTP</name>
        <dbReference type="ChEBI" id="CHEBI:37565"/>
    </ligand>
</feature>
<dbReference type="PANTHER" id="PTHR42698:SF1">
    <property type="entry name" value="GTPASE ERA, MITOCHONDRIAL"/>
    <property type="match status" value="1"/>
</dbReference>
<sequence length="290" mass="33445">MKSGFAAILGRPSTGKSTLLNSICGHKISIISPIPQTTRNKIKGIFTDDRGQIIFIDTPGFHLSKKKFNIAMMKNIHSSIGEVELILYIIDIQDKPGEEENKMLEIIKNSKIKFLVLLNKVDLKNTKIEEITQFLKNQGIEDTNIIKISAEKNINTEELKNKIYENFSEGPLYYPQEYYTDQEINFRISEIIREKAIENLKEELPYSLYVDIDTLENKKESLFIRANIFVANESQKGIIVGKNGKEIKSIGERSRKTISKIFETKCNLFLQVKLKKNWNKEDKLIKRLIN</sequence>
<feature type="region of interest" description="G4" evidence="9">
    <location>
        <begin position="119"/>
        <end position="122"/>
    </location>
</feature>
<keyword evidence="8" id="KW-0699">rRNA-binding</keyword>
<dbReference type="InterPro" id="IPR009019">
    <property type="entry name" value="KH_sf_prok-type"/>
</dbReference>
<dbReference type="NCBIfam" id="NF000908">
    <property type="entry name" value="PRK00089.1"/>
    <property type="match status" value="1"/>
</dbReference>
<dbReference type="HAMAP" id="MF_00367">
    <property type="entry name" value="GTPase_Era"/>
    <property type="match status" value="1"/>
</dbReference>
<dbReference type="KEGG" id="bchi:OY14_03305"/>
<dbReference type="GO" id="GO:0070181">
    <property type="term" value="F:small ribosomal subunit rRNA binding"/>
    <property type="evidence" value="ECO:0007669"/>
    <property type="project" value="UniProtKB-UniRule"/>
</dbReference>
<evidence type="ECO:0000313" key="13">
    <source>
        <dbReference type="EMBL" id="AJA90451.1"/>
    </source>
</evidence>
<evidence type="ECO:0000259" key="12">
    <source>
        <dbReference type="PROSITE" id="PS51713"/>
    </source>
</evidence>
<feature type="binding site" evidence="8">
    <location>
        <begin position="57"/>
        <end position="61"/>
    </location>
    <ligand>
        <name>GTP</name>
        <dbReference type="ChEBI" id="CHEBI:37565"/>
    </ligand>
</feature>
<feature type="region of interest" description="G2" evidence="9">
    <location>
        <begin position="36"/>
        <end position="40"/>
    </location>
</feature>
<dbReference type="GO" id="GO:0003924">
    <property type="term" value="F:GTPase activity"/>
    <property type="evidence" value="ECO:0007669"/>
    <property type="project" value="UniProtKB-UniRule"/>
</dbReference>
<comment type="subcellular location">
    <subcellularLocation>
        <location evidence="8">Cytoplasm</location>
    </subcellularLocation>
    <subcellularLocation>
        <location evidence="8">Cell membrane</location>
        <topology evidence="8">Peripheral membrane protein</topology>
    </subcellularLocation>
</comment>
<evidence type="ECO:0000256" key="1">
    <source>
        <dbReference type="ARBA" id="ARBA00007921"/>
    </source>
</evidence>
<evidence type="ECO:0000259" key="11">
    <source>
        <dbReference type="PROSITE" id="PS50823"/>
    </source>
</evidence>
<evidence type="ECO:0000256" key="10">
    <source>
        <dbReference type="RuleBase" id="RU003761"/>
    </source>
</evidence>
<feature type="region of interest" description="G5" evidence="9">
    <location>
        <begin position="148"/>
        <end position="150"/>
    </location>
</feature>
<evidence type="ECO:0000256" key="5">
    <source>
        <dbReference type="ARBA" id="ARBA00022741"/>
    </source>
</evidence>
<dbReference type="Pfam" id="PF01926">
    <property type="entry name" value="MMR_HSR1"/>
    <property type="match status" value="1"/>
</dbReference>
<keyword evidence="8" id="KW-0690">Ribosome biogenesis</keyword>
<keyword evidence="7 8" id="KW-0342">GTP-binding</keyword>
<evidence type="ECO:0000256" key="7">
    <source>
        <dbReference type="ARBA" id="ARBA00023134"/>
    </source>
</evidence>
<keyword evidence="8" id="KW-0472">Membrane</keyword>
<dbReference type="GO" id="GO:0005525">
    <property type="term" value="F:GTP binding"/>
    <property type="evidence" value="ECO:0007669"/>
    <property type="project" value="UniProtKB-UniRule"/>
</dbReference>
<keyword evidence="8" id="KW-0963">Cytoplasm</keyword>
<dbReference type="PROSITE" id="PS50823">
    <property type="entry name" value="KH_TYPE_2"/>
    <property type="match status" value="1"/>
</dbReference>
<keyword evidence="4" id="KW-0997">Cell inner membrane</keyword>
<dbReference type="GO" id="GO:0005829">
    <property type="term" value="C:cytosol"/>
    <property type="evidence" value="ECO:0007669"/>
    <property type="project" value="TreeGrafter"/>
</dbReference>
<comment type="subunit">
    <text evidence="8">Monomer.</text>
</comment>
<proteinExistence type="inferred from homology"/>
<dbReference type="AlphaFoldDB" id="A0A0A7UVY5"/>
<dbReference type="CDD" id="cd22534">
    <property type="entry name" value="KH-II_Era"/>
    <property type="match status" value="1"/>
</dbReference>
<dbReference type="PANTHER" id="PTHR42698">
    <property type="entry name" value="GTPASE ERA"/>
    <property type="match status" value="1"/>
</dbReference>
<keyword evidence="6 8" id="KW-0694">RNA-binding</keyword>
<gene>
    <name evidence="8" type="primary">era</name>
    <name evidence="13" type="ORF">OY14_03305</name>
</gene>
<keyword evidence="3 8" id="KW-1003">Cell membrane</keyword>
<dbReference type="PROSITE" id="PS51713">
    <property type="entry name" value="G_ERA"/>
    <property type="match status" value="1"/>
</dbReference>
<evidence type="ECO:0000256" key="2">
    <source>
        <dbReference type="ARBA" id="ARBA00020484"/>
    </source>
</evidence>
<dbReference type="InterPro" id="IPR030388">
    <property type="entry name" value="G_ERA_dom"/>
</dbReference>
<reference evidence="13 14" key="1">
    <citation type="journal article" date="2015" name="Genome Announc.">
        <title>Genome Sequence of Borrelia chilensis VA1, a South American Member of the Lyme Borreliosis Group.</title>
        <authorList>
            <person name="Huang W."/>
            <person name="Ojaimi C."/>
            <person name="Fallon J.T."/>
            <person name="Travisany D."/>
            <person name="Maass A."/>
            <person name="Ivanova L."/>
            <person name="Tomova A."/>
            <person name="Gonzalez-Acuna D."/>
            <person name="Godfrey H.P."/>
            <person name="Cabello F.C."/>
        </authorList>
    </citation>
    <scope>NUCLEOTIDE SEQUENCE [LARGE SCALE GENOMIC DNA]</scope>
    <source>
        <strain evidence="13 14">VA1</strain>
    </source>
</reference>
<dbReference type="Pfam" id="PF07650">
    <property type="entry name" value="KH_2"/>
    <property type="match status" value="1"/>
</dbReference>
<comment type="similarity">
    <text evidence="1 8 9 10">Belongs to the TRAFAC class TrmE-Era-EngA-EngB-Septin-like GTPase superfamily. Era GTPase family.</text>
</comment>